<evidence type="ECO:0000313" key="9">
    <source>
        <dbReference type="Proteomes" id="UP000815325"/>
    </source>
</evidence>
<dbReference type="Pfam" id="PF03062">
    <property type="entry name" value="MBOAT"/>
    <property type="match status" value="1"/>
</dbReference>
<feature type="transmembrane region" description="Helical" evidence="7">
    <location>
        <begin position="144"/>
        <end position="162"/>
    </location>
</feature>
<feature type="transmembrane region" description="Helical" evidence="7">
    <location>
        <begin position="432"/>
        <end position="451"/>
    </location>
</feature>
<accession>A0ABQ7G8X8</accession>
<dbReference type="EMBL" id="MU069981">
    <property type="protein sequence ID" value="KAF5831049.1"/>
    <property type="molecule type" value="Genomic_DNA"/>
</dbReference>
<feature type="transmembrane region" description="Helical" evidence="7">
    <location>
        <begin position="463"/>
        <end position="480"/>
    </location>
</feature>
<keyword evidence="4 7" id="KW-1133">Transmembrane helix</keyword>
<name>A0ABQ7G8X8_DUNSA</name>
<dbReference type="InterPro" id="IPR004299">
    <property type="entry name" value="MBOAT_fam"/>
</dbReference>
<feature type="transmembrane region" description="Helical" evidence="7">
    <location>
        <begin position="79"/>
        <end position="98"/>
    </location>
</feature>
<keyword evidence="2" id="KW-0808">Transferase</keyword>
<protein>
    <submittedName>
        <fullName evidence="8">MBOAT, membrane-bound O-acyltransferase family-domain-containing protein</fullName>
    </submittedName>
</protein>
<dbReference type="PANTHER" id="PTHR13906:SF4">
    <property type="entry name" value="LYSOPHOSPHOLIPID ACYLTRANSFERASE 6"/>
    <property type="match status" value="1"/>
</dbReference>
<organism evidence="8 9">
    <name type="scientific">Dunaliella salina</name>
    <name type="common">Green alga</name>
    <name type="synonym">Protococcus salinus</name>
    <dbReference type="NCBI Taxonomy" id="3046"/>
    <lineage>
        <taxon>Eukaryota</taxon>
        <taxon>Viridiplantae</taxon>
        <taxon>Chlorophyta</taxon>
        <taxon>core chlorophytes</taxon>
        <taxon>Chlorophyceae</taxon>
        <taxon>CS clade</taxon>
        <taxon>Chlamydomonadales</taxon>
        <taxon>Dunaliellaceae</taxon>
        <taxon>Dunaliella</taxon>
    </lineage>
</organism>
<dbReference type="InterPro" id="IPR049941">
    <property type="entry name" value="LPLAT_7/PORCN-like"/>
</dbReference>
<gene>
    <name evidence="8" type="ORF">DUNSADRAFT_13660</name>
</gene>
<evidence type="ECO:0000256" key="7">
    <source>
        <dbReference type="SAM" id="Phobius"/>
    </source>
</evidence>
<feature type="transmembrane region" description="Helical" evidence="7">
    <location>
        <begin position="246"/>
        <end position="265"/>
    </location>
</feature>
<sequence>MEWPSGVHKQLLEVAIAIEDPLTFKHAPPVMEWELQLSSSFNLQQEVLRYTLCLFASVLVGAGIRLLKSPTARHLYSMMSGAALIYIAFGAGILHVLIPSALTYLAMALSPKHCGALAWAINLAYLQYVHFGNMAGPTPPAMDFTGSQMVLFLKLISIAVCYQDYRVKKREDMTPYQVEHALARLPSPLQFLSYVFSLGNLLAGPSIEYAEYEEFIEHKGVWSPTAQPQPCPNGFKPGCIAFFKSLVFLMAFLHLVPRIGISTLFTEDYRALPGALKTLALFAAGLSSQFKYCFAWMLMEAGCIFAGLGFEGWEAVDGKTRPKWSRCSNVSFFKMLFTAESTRMITVHWNKATGNFLRRYVYERLAGKRRPGFKELMITQLVNAMWHGLAPRYLTFFVNSVFFIQFSSVISRLEGLLPEAVAKSYPWRGLKVFWSNFIVCYIVLAFHIIGVHNTWAIWSTVEFWPNILIIVGSLVGPYVLPAPRRRKEQDGAGKTKAA</sequence>
<dbReference type="PANTHER" id="PTHR13906">
    <property type="entry name" value="PORCUPINE"/>
    <property type="match status" value="1"/>
</dbReference>
<feature type="transmembrane region" description="Helical" evidence="7">
    <location>
        <begin position="47"/>
        <end position="67"/>
    </location>
</feature>
<dbReference type="Proteomes" id="UP000815325">
    <property type="component" value="Unassembled WGS sequence"/>
</dbReference>
<comment type="subcellular location">
    <subcellularLocation>
        <location evidence="1">Membrane</location>
        <topology evidence="1">Multi-pass membrane protein</topology>
    </subcellularLocation>
</comment>
<keyword evidence="5 7" id="KW-0472">Membrane</keyword>
<comment type="caution">
    <text evidence="8">The sequence shown here is derived from an EMBL/GenBank/DDBJ whole genome shotgun (WGS) entry which is preliminary data.</text>
</comment>
<evidence type="ECO:0000256" key="4">
    <source>
        <dbReference type="ARBA" id="ARBA00022989"/>
    </source>
</evidence>
<proteinExistence type="predicted"/>
<evidence type="ECO:0000256" key="1">
    <source>
        <dbReference type="ARBA" id="ARBA00004141"/>
    </source>
</evidence>
<reference evidence="8" key="1">
    <citation type="submission" date="2017-08" db="EMBL/GenBank/DDBJ databases">
        <authorList>
            <person name="Polle J.E."/>
            <person name="Barry K."/>
            <person name="Cushman J."/>
            <person name="Schmutz J."/>
            <person name="Tran D."/>
            <person name="Hathwaick L.T."/>
            <person name="Yim W.C."/>
            <person name="Jenkins J."/>
            <person name="Mckie-Krisberg Z.M."/>
            <person name="Prochnik S."/>
            <person name="Lindquist E."/>
            <person name="Dockter R.B."/>
            <person name="Adam C."/>
            <person name="Molina H."/>
            <person name="Bunkerborg J."/>
            <person name="Jin E."/>
            <person name="Buchheim M."/>
            <person name="Magnuson J."/>
        </authorList>
    </citation>
    <scope>NUCLEOTIDE SEQUENCE</scope>
    <source>
        <strain evidence="8">CCAP 19/18</strain>
    </source>
</reference>
<evidence type="ECO:0000256" key="2">
    <source>
        <dbReference type="ARBA" id="ARBA00022679"/>
    </source>
</evidence>
<evidence type="ECO:0000256" key="3">
    <source>
        <dbReference type="ARBA" id="ARBA00022692"/>
    </source>
</evidence>
<evidence type="ECO:0000313" key="8">
    <source>
        <dbReference type="EMBL" id="KAF5831049.1"/>
    </source>
</evidence>
<feature type="transmembrane region" description="Helical" evidence="7">
    <location>
        <begin position="294"/>
        <end position="313"/>
    </location>
</feature>
<keyword evidence="6" id="KW-0012">Acyltransferase</keyword>
<evidence type="ECO:0000256" key="6">
    <source>
        <dbReference type="ARBA" id="ARBA00023315"/>
    </source>
</evidence>
<keyword evidence="3 7" id="KW-0812">Transmembrane</keyword>
<keyword evidence="9" id="KW-1185">Reference proteome</keyword>
<evidence type="ECO:0000256" key="5">
    <source>
        <dbReference type="ARBA" id="ARBA00023136"/>
    </source>
</evidence>